<dbReference type="PROSITE" id="PS50088">
    <property type="entry name" value="ANK_REPEAT"/>
    <property type="match status" value="1"/>
</dbReference>
<dbReference type="PANTHER" id="PTHR24126">
    <property type="entry name" value="ANKYRIN REPEAT, PH AND SEC7 DOMAIN CONTAINING PROTEIN SECG-RELATED"/>
    <property type="match status" value="1"/>
</dbReference>
<protein>
    <submittedName>
        <fullName evidence="4">Uncharacterized protein</fullName>
    </submittedName>
</protein>
<dbReference type="InterPro" id="IPR036770">
    <property type="entry name" value="Ankyrin_rpt-contain_sf"/>
</dbReference>
<evidence type="ECO:0000313" key="5">
    <source>
        <dbReference type="Proteomes" id="UP001162131"/>
    </source>
</evidence>
<dbReference type="PANTHER" id="PTHR24126:SF14">
    <property type="entry name" value="ANK_REP_REGION DOMAIN-CONTAINING PROTEIN"/>
    <property type="match status" value="1"/>
</dbReference>
<reference evidence="4" key="1">
    <citation type="submission" date="2021-09" db="EMBL/GenBank/DDBJ databases">
        <authorList>
            <consortium name="AG Swart"/>
            <person name="Singh M."/>
            <person name="Singh A."/>
            <person name="Seah K."/>
            <person name="Emmerich C."/>
        </authorList>
    </citation>
    <scope>NUCLEOTIDE SEQUENCE</scope>
    <source>
        <strain evidence="4">ATCC30299</strain>
    </source>
</reference>
<proteinExistence type="predicted"/>
<comment type="caution">
    <text evidence="4">The sequence shown here is derived from an EMBL/GenBank/DDBJ whole genome shotgun (WGS) entry which is preliminary data.</text>
</comment>
<sequence length="334" mass="37954">MRDQLKLSMELKAILASDDLNNFKQAKVRRGGVYGKEKKTILHQAAKYCQNIDIPCYCVYKLKVNPSTKTRKSSSTALHYACIYGRLKLVEFLVSSCKVPVDVQRKHGQTPLLLAVQHNYTELAEFLISKGADLYAKDSEDWSLAHWAARNGNSDLLSKLIKAGAPFHGVTKNSEHCLHMAAWSGNVDVVKTLFSLFYPFACGGKGTVLHYAKGNWEIVEWIIANTIWQKMPRLSILLDIGATSDLIVQYCKEEINLGVVLLYDRADLLEILYVNKKIQIQFLIRERLGPKCARKIKTLERWENVRGLLFVYKTAKPIYAKVPLCIAREISEYI</sequence>
<gene>
    <name evidence="4" type="ORF">BSTOLATCC_MIC1201</name>
</gene>
<dbReference type="AlphaFoldDB" id="A0AAU9IGV0"/>
<dbReference type="Proteomes" id="UP001162131">
    <property type="component" value="Unassembled WGS sequence"/>
</dbReference>
<dbReference type="PROSITE" id="PS50297">
    <property type="entry name" value="ANK_REP_REGION"/>
    <property type="match status" value="1"/>
</dbReference>
<organism evidence="4 5">
    <name type="scientific">Blepharisma stoltei</name>
    <dbReference type="NCBI Taxonomy" id="1481888"/>
    <lineage>
        <taxon>Eukaryota</taxon>
        <taxon>Sar</taxon>
        <taxon>Alveolata</taxon>
        <taxon>Ciliophora</taxon>
        <taxon>Postciliodesmatophora</taxon>
        <taxon>Heterotrichea</taxon>
        <taxon>Heterotrichida</taxon>
        <taxon>Blepharismidae</taxon>
        <taxon>Blepharisma</taxon>
    </lineage>
</organism>
<evidence type="ECO:0000256" key="1">
    <source>
        <dbReference type="ARBA" id="ARBA00022737"/>
    </source>
</evidence>
<dbReference type="Gene3D" id="1.25.40.20">
    <property type="entry name" value="Ankyrin repeat-containing domain"/>
    <property type="match status" value="1"/>
</dbReference>
<evidence type="ECO:0000313" key="4">
    <source>
        <dbReference type="EMBL" id="CAG9310349.1"/>
    </source>
</evidence>
<keyword evidence="1" id="KW-0677">Repeat</keyword>
<dbReference type="InterPro" id="IPR002110">
    <property type="entry name" value="Ankyrin_rpt"/>
</dbReference>
<evidence type="ECO:0000256" key="2">
    <source>
        <dbReference type="ARBA" id="ARBA00023043"/>
    </source>
</evidence>
<dbReference type="SUPFAM" id="SSF48403">
    <property type="entry name" value="Ankyrin repeat"/>
    <property type="match status" value="1"/>
</dbReference>
<keyword evidence="5" id="KW-1185">Reference proteome</keyword>
<dbReference type="SMART" id="SM00248">
    <property type="entry name" value="ANK"/>
    <property type="match status" value="4"/>
</dbReference>
<name>A0AAU9IGV0_9CILI</name>
<dbReference type="EMBL" id="CAJZBQ010000002">
    <property type="protein sequence ID" value="CAG9310349.1"/>
    <property type="molecule type" value="Genomic_DNA"/>
</dbReference>
<accession>A0AAU9IGV0</accession>
<evidence type="ECO:0000256" key="3">
    <source>
        <dbReference type="PROSITE-ProRule" id="PRU00023"/>
    </source>
</evidence>
<feature type="repeat" description="ANK" evidence="3">
    <location>
        <begin position="107"/>
        <end position="139"/>
    </location>
</feature>
<keyword evidence="2 3" id="KW-0040">ANK repeat</keyword>
<dbReference type="Pfam" id="PF12796">
    <property type="entry name" value="Ank_2"/>
    <property type="match status" value="2"/>
</dbReference>